<dbReference type="SUPFAM" id="SSF56214">
    <property type="entry name" value="4'-phosphopantetheinyl transferase"/>
    <property type="match status" value="2"/>
</dbReference>
<evidence type="ECO:0000259" key="3">
    <source>
        <dbReference type="Pfam" id="PF01648"/>
    </source>
</evidence>
<dbReference type="AlphaFoldDB" id="A0A5M9R5Y5"/>
<proteinExistence type="inferred from homology"/>
<dbReference type="InterPro" id="IPR050559">
    <property type="entry name" value="P-Pant_transferase_sf"/>
</dbReference>
<dbReference type="GO" id="GO:0000287">
    <property type="term" value="F:magnesium ion binding"/>
    <property type="evidence" value="ECO:0007669"/>
    <property type="project" value="InterPro"/>
</dbReference>
<dbReference type="GO" id="GO:0005829">
    <property type="term" value="C:cytosol"/>
    <property type="evidence" value="ECO:0007669"/>
    <property type="project" value="TreeGrafter"/>
</dbReference>
<feature type="domain" description="4'-phosphopantetheinyl transferase" evidence="3">
    <location>
        <begin position="97"/>
        <end position="166"/>
    </location>
</feature>
<accession>A0A5M9R5Y5</accession>
<dbReference type="EMBL" id="VXKB01000002">
    <property type="protein sequence ID" value="KAA8715677.1"/>
    <property type="molecule type" value="Genomic_DNA"/>
</dbReference>
<dbReference type="Pfam" id="PF01648">
    <property type="entry name" value="ACPS"/>
    <property type="match status" value="1"/>
</dbReference>
<evidence type="ECO:0000313" key="4">
    <source>
        <dbReference type="EMBL" id="KAA8715677.1"/>
    </source>
</evidence>
<name>A0A5M9R5Y5_9GAMM</name>
<dbReference type="InterPro" id="IPR037143">
    <property type="entry name" value="4-PPantetheinyl_Trfase_dom_sf"/>
</dbReference>
<dbReference type="Proteomes" id="UP000322181">
    <property type="component" value="Unassembled WGS sequence"/>
</dbReference>
<dbReference type="InterPro" id="IPR008278">
    <property type="entry name" value="4-PPantetheinyl_Trfase_dom"/>
</dbReference>
<dbReference type="OrthoDB" id="9808281at2"/>
<reference evidence="4 5" key="1">
    <citation type="submission" date="2019-09" db="EMBL/GenBank/DDBJ databases">
        <title>Draft genome sequence of various Type strains from the CCUG.</title>
        <authorList>
            <person name="Pineiro-Iglesias B."/>
            <person name="Tunovic T."/>
            <person name="Unosson C."/>
            <person name="Inganas E."/>
            <person name="Ohlen M."/>
            <person name="Cardew S."/>
            <person name="Jensie-Markopoulos S."/>
            <person name="Salva-Serra F."/>
            <person name="Jaen-Luchoro D."/>
            <person name="Karlsson R."/>
            <person name="Svensson-Stadler L."/>
            <person name="Chun J."/>
            <person name="Moore E."/>
        </authorList>
    </citation>
    <scope>NUCLEOTIDE SEQUENCE [LARGE SCALE GENOMIC DNA]</scope>
    <source>
        <strain evidence="4 5">CCUG 53682T</strain>
    </source>
</reference>
<comment type="similarity">
    <text evidence="1">Belongs to the P-Pant transferase superfamily. Gsp/Sfp/HetI/AcpT family.</text>
</comment>
<dbReference type="RefSeq" id="WP_067367125.1">
    <property type="nucleotide sequence ID" value="NZ_BAAAFS010000002.1"/>
</dbReference>
<comment type="caution">
    <text evidence="4">The sequence shown here is derived from an EMBL/GenBank/DDBJ whole genome shotgun (WGS) entry which is preliminary data.</text>
</comment>
<evidence type="ECO:0000256" key="2">
    <source>
        <dbReference type="ARBA" id="ARBA00022679"/>
    </source>
</evidence>
<dbReference type="Gene3D" id="3.90.470.20">
    <property type="entry name" value="4'-phosphopantetheinyl transferase domain"/>
    <property type="match status" value="1"/>
</dbReference>
<evidence type="ECO:0000313" key="5">
    <source>
        <dbReference type="Proteomes" id="UP000322181"/>
    </source>
</evidence>
<organism evidence="4 5">
    <name type="scientific">Morganella psychrotolerans</name>
    <dbReference type="NCBI Taxonomy" id="368603"/>
    <lineage>
        <taxon>Bacteria</taxon>
        <taxon>Pseudomonadati</taxon>
        <taxon>Pseudomonadota</taxon>
        <taxon>Gammaproteobacteria</taxon>
        <taxon>Enterobacterales</taxon>
        <taxon>Morganellaceae</taxon>
        <taxon>Morganella</taxon>
    </lineage>
</organism>
<gene>
    <name evidence="4" type="ORF">F4V73_12020</name>
</gene>
<dbReference type="GO" id="GO:0019878">
    <property type="term" value="P:lysine biosynthetic process via aminoadipic acid"/>
    <property type="evidence" value="ECO:0007669"/>
    <property type="project" value="TreeGrafter"/>
</dbReference>
<dbReference type="GO" id="GO:0008897">
    <property type="term" value="F:holo-[acyl-carrier-protein] synthase activity"/>
    <property type="evidence" value="ECO:0007669"/>
    <property type="project" value="InterPro"/>
</dbReference>
<dbReference type="PANTHER" id="PTHR12215">
    <property type="entry name" value="PHOSPHOPANTETHEINE TRANSFERASE"/>
    <property type="match status" value="1"/>
</dbReference>
<sequence length="210" mass="22817">MHCTDRVVIWLADIAALCSDDKACAEVLSVCGGAARNTPSFIAGRRLLAHAVGYDALRTINLSAQGKPCFADPAQPRFSISHSRDCIALAMTGGSDIGLDIEVIRPRPRHRYLSLAARYFSAGEQSALHCAPDEETALSCFWHSWTAHEAVIKQRGETVWQIRPDDTDSSALDTQQLQLLALHTPECAVSLCCSVGLLCSTPQWVCLPPE</sequence>
<keyword evidence="2 4" id="KW-0808">Transferase</keyword>
<protein>
    <submittedName>
        <fullName evidence="4">4'-phosphopantetheinyl transferase superfamily protein</fullName>
    </submittedName>
</protein>
<dbReference type="PANTHER" id="PTHR12215:SF10">
    <property type="entry name" value="L-AMINOADIPATE-SEMIALDEHYDE DEHYDROGENASE-PHOSPHOPANTETHEINYL TRANSFERASE"/>
    <property type="match status" value="1"/>
</dbReference>
<evidence type="ECO:0000256" key="1">
    <source>
        <dbReference type="ARBA" id="ARBA00010990"/>
    </source>
</evidence>